<evidence type="ECO:0000256" key="1">
    <source>
        <dbReference type="ARBA" id="ARBA00004127"/>
    </source>
</evidence>
<keyword evidence="15" id="KW-1185">Reference proteome</keyword>
<organism evidence="14 15">
    <name type="scientific">Corynebacterium sphenisci DSM 44792</name>
    <dbReference type="NCBI Taxonomy" id="1437874"/>
    <lineage>
        <taxon>Bacteria</taxon>
        <taxon>Bacillati</taxon>
        <taxon>Actinomycetota</taxon>
        <taxon>Actinomycetes</taxon>
        <taxon>Mycobacteriales</taxon>
        <taxon>Corynebacteriaceae</taxon>
        <taxon>Corynebacterium</taxon>
    </lineage>
</organism>
<evidence type="ECO:0000256" key="10">
    <source>
        <dbReference type="RuleBase" id="RU367007"/>
    </source>
</evidence>
<dbReference type="InterPro" id="IPR027005">
    <property type="entry name" value="PMT-like"/>
</dbReference>
<dbReference type="Pfam" id="PF02366">
    <property type="entry name" value="PMT"/>
    <property type="match status" value="1"/>
</dbReference>
<sequence>MLAALTRLTGLTRPTDHGTPVFDEKHYVPQAWQMLRSTRGTLAGIAGGGIEDNPGFGLVVHPPVAKRVLAIGEWLLGYGPAGWRVMSALAGVAVVLLLVDAARRLTGSRVAMVAAGVLGICDGVLFVGSRVGMLDMIQTLFILAAAWALLVDRDRQARRLADWARGREAAAAAGPAGAAAAADAAFGPRLPWRWWRFAAGVALGLALGVKWSGLYYMAAFGLWSVFTDLADRRRAGAAHPVLGALRRDTLPALGHLVAVPLGTYLMSWRSWFAQETSVYRHLPADQAEPGFAAAAGWPEPIRNFLHYQRGVLEFHASLTTSGGHHHPWESKPWQWLWAGRPMLYYSSEGDCAEGMRCTARQMLFGTPPIWWLLTPVLAWAAWRLIRRLDRRLALPVTGAVASWLPWAVAQDRQMYFFYATALIPFGILAFATAAADLAGWRVRGRRVGLGLVALYLALVVAAFAFWYPILAGLALPEASAGLRFWLPSWR</sequence>
<dbReference type="Pfam" id="PF16192">
    <property type="entry name" value="PMT_4TMC"/>
    <property type="match status" value="1"/>
</dbReference>
<dbReference type="Proteomes" id="UP000185469">
    <property type="component" value="Chromosome"/>
</dbReference>
<proteinExistence type="inferred from homology"/>
<comment type="function">
    <text evidence="10">Protein O-mannosyltransferase that catalyzes the transfer of a single mannose residue from a polyprenol phospho-mannosyl lipidic donor to the hydroxyl group of selected serine and threonine residues in acceptor proteins.</text>
</comment>
<evidence type="ECO:0000256" key="3">
    <source>
        <dbReference type="ARBA" id="ARBA00007222"/>
    </source>
</evidence>
<feature type="transmembrane region" description="Helical" evidence="10">
    <location>
        <begin position="81"/>
        <end position="98"/>
    </location>
</feature>
<dbReference type="STRING" id="1437874.CSPHI_09445"/>
<evidence type="ECO:0000259" key="12">
    <source>
        <dbReference type="Pfam" id="PF13231"/>
    </source>
</evidence>
<evidence type="ECO:0000256" key="9">
    <source>
        <dbReference type="ARBA" id="ARBA00093617"/>
    </source>
</evidence>
<dbReference type="GO" id="GO:0005886">
    <property type="term" value="C:plasma membrane"/>
    <property type="evidence" value="ECO:0007669"/>
    <property type="project" value="UniProtKB-SubCell"/>
</dbReference>
<evidence type="ECO:0000256" key="8">
    <source>
        <dbReference type="ARBA" id="ARBA00023136"/>
    </source>
</evidence>
<feature type="transmembrane region" description="Helical" evidence="10">
    <location>
        <begin position="415"/>
        <end position="435"/>
    </location>
</feature>
<feature type="transmembrane region" description="Helical" evidence="10">
    <location>
        <begin position="368"/>
        <end position="385"/>
    </location>
</feature>
<keyword evidence="10" id="KW-1003">Cell membrane</keyword>
<evidence type="ECO:0000256" key="2">
    <source>
        <dbReference type="ARBA" id="ARBA00004922"/>
    </source>
</evidence>
<comment type="similarity">
    <text evidence="3 10">Belongs to the glycosyltransferase 39 family.</text>
</comment>
<protein>
    <recommendedName>
        <fullName evidence="9 10">Polyprenol-phosphate-mannose--protein mannosyltransferase</fullName>
        <ecNumber evidence="10">2.4.1.-</ecNumber>
    </recommendedName>
</protein>
<evidence type="ECO:0000259" key="13">
    <source>
        <dbReference type="Pfam" id="PF16192"/>
    </source>
</evidence>
<evidence type="ECO:0000256" key="6">
    <source>
        <dbReference type="ARBA" id="ARBA00022692"/>
    </source>
</evidence>
<reference evidence="14 15" key="1">
    <citation type="submission" date="2014-08" db="EMBL/GenBank/DDBJ databases">
        <title>Complete genome sequence of Corynebacterium sphenisci CECT 5990(T) (=DSM 44792(T)), isolated from healthy wild penguins.</title>
        <authorList>
            <person name="Ruckert C."/>
            <person name="Albersmeier A."/>
            <person name="Winkler A."/>
            <person name="Kalinowski J."/>
        </authorList>
    </citation>
    <scope>NUCLEOTIDE SEQUENCE [LARGE SCALE GENOMIC DNA]</scope>
    <source>
        <strain evidence="14 15">DSM 44792</strain>
    </source>
</reference>
<evidence type="ECO:0000259" key="11">
    <source>
        <dbReference type="Pfam" id="PF02366"/>
    </source>
</evidence>
<keyword evidence="7 10" id="KW-1133">Transmembrane helix</keyword>
<evidence type="ECO:0000313" key="15">
    <source>
        <dbReference type="Proteomes" id="UP000185469"/>
    </source>
</evidence>
<feature type="domain" description="ArnT-like N-terminal" evidence="11">
    <location>
        <begin position="189"/>
        <end position="223"/>
    </location>
</feature>
<evidence type="ECO:0000313" key="14">
    <source>
        <dbReference type="EMBL" id="APT91582.1"/>
    </source>
</evidence>
<keyword evidence="5 10" id="KW-0808">Transferase</keyword>
<evidence type="ECO:0000256" key="7">
    <source>
        <dbReference type="ARBA" id="ARBA00022989"/>
    </source>
</evidence>
<comment type="pathway">
    <text evidence="2 10">Protein modification; protein glycosylation.</text>
</comment>
<dbReference type="KEGG" id="csph:CSPHI_09445"/>
<dbReference type="InterPro" id="IPR032421">
    <property type="entry name" value="PMT_4TMC"/>
</dbReference>
<gene>
    <name evidence="14" type="ORF">CSPHI_09445</name>
</gene>
<name>A0A1L7D0M0_9CORY</name>
<comment type="subcellular location">
    <subcellularLocation>
        <location evidence="10">Cell membrane</location>
    </subcellularLocation>
    <subcellularLocation>
        <location evidence="1">Endomembrane system</location>
        <topology evidence="1">Multi-pass membrane protein</topology>
    </subcellularLocation>
</comment>
<dbReference type="GO" id="GO:0004169">
    <property type="term" value="F:dolichyl-phosphate-mannose-protein mannosyltransferase activity"/>
    <property type="evidence" value="ECO:0007669"/>
    <property type="project" value="UniProtKB-UniRule"/>
</dbReference>
<feature type="domain" description="Protein O-mannosyl-transferase C-terminal four TM" evidence="13">
    <location>
        <begin position="301"/>
        <end position="489"/>
    </location>
</feature>
<feature type="transmembrane region" description="Helical" evidence="10">
    <location>
        <begin position="447"/>
        <end position="469"/>
    </location>
</feature>
<dbReference type="Pfam" id="PF13231">
    <property type="entry name" value="PMT_2"/>
    <property type="match status" value="1"/>
</dbReference>
<feature type="transmembrane region" description="Helical" evidence="10">
    <location>
        <begin position="392"/>
        <end position="409"/>
    </location>
</feature>
<dbReference type="EC" id="2.4.1.-" evidence="10"/>
<dbReference type="InterPro" id="IPR038731">
    <property type="entry name" value="RgtA/B/C-like"/>
</dbReference>
<feature type="transmembrane region" description="Helical" evidence="10">
    <location>
        <begin position="197"/>
        <end position="218"/>
    </location>
</feature>
<dbReference type="EMBL" id="CP009248">
    <property type="protein sequence ID" value="APT91582.1"/>
    <property type="molecule type" value="Genomic_DNA"/>
</dbReference>
<feature type="domain" description="Glycosyltransferase RgtA/B/C/D-like" evidence="12">
    <location>
        <begin position="61"/>
        <end position="151"/>
    </location>
</feature>
<feature type="transmembrane region" description="Helical" evidence="10">
    <location>
        <begin position="133"/>
        <end position="151"/>
    </location>
</feature>
<dbReference type="PANTHER" id="PTHR10050:SF46">
    <property type="entry name" value="PROTEIN O-MANNOSYL-TRANSFERASE 2"/>
    <property type="match status" value="1"/>
</dbReference>
<evidence type="ECO:0000256" key="4">
    <source>
        <dbReference type="ARBA" id="ARBA00022676"/>
    </source>
</evidence>
<keyword evidence="4 10" id="KW-0328">Glycosyltransferase</keyword>
<accession>A0A1L7D0M0</accession>
<dbReference type="OrthoDB" id="9776737at2"/>
<dbReference type="GO" id="GO:0012505">
    <property type="term" value="C:endomembrane system"/>
    <property type="evidence" value="ECO:0007669"/>
    <property type="project" value="UniProtKB-SubCell"/>
</dbReference>
<keyword evidence="8 10" id="KW-0472">Membrane</keyword>
<dbReference type="AlphaFoldDB" id="A0A1L7D0M0"/>
<feature type="transmembrane region" description="Helical" evidence="10">
    <location>
        <begin position="110"/>
        <end position="127"/>
    </location>
</feature>
<dbReference type="PANTHER" id="PTHR10050">
    <property type="entry name" value="DOLICHYL-PHOSPHATE-MANNOSE--PROTEIN MANNOSYLTRANSFERASE"/>
    <property type="match status" value="1"/>
</dbReference>
<dbReference type="InterPro" id="IPR003342">
    <property type="entry name" value="ArnT-like_N"/>
</dbReference>
<dbReference type="UniPathway" id="UPA00378"/>
<evidence type="ECO:0000256" key="5">
    <source>
        <dbReference type="ARBA" id="ARBA00022679"/>
    </source>
</evidence>
<keyword evidence="6 10" id="KW-0812">Transmembrane</keyword>